<dbReference type="InterPro" id="IPR000847">
    <property type="entry name" value="LysR_HTH_N"/>
</dbReference>
<feature type="domain" description="HTH lysR-type" evidence="5">
    <location>
        <begin position="5"/>
        <end position="63"/>
    </location>
</feature>
<evidence type="ECO:0000259" key="5">
    <source>
        <dbReference type="PROSITE" id="PS50931"/>
    </source>
</evidence>
<dbReference type="AlphaFoldDB" id="A0A9X1MDU0"/>
<sequence length="304" mass="33400">MAKPFTLVQLRYFAAVAAAESMTAASRELNVTQSALSAAISQLEKDLDVQLFIRGRQRGMRLTAPGRQFAKDLAPFLEEADALYEAARGYSDVLTGELRVGVFAPLAPFRAPVILQAFEAAHPEVQISFLEGDQEYLRRSLLEGECELALMYGLGLDEGFTTRVVERIAAHVLVAADHPLAANPDGEVSLAQLEDEPLILLDLPHTREYFMSLFAAAGVRPKIRHRASGYETVRSFVGRGHGYSVLNQRLHHDQTYAGGRVVPLRLTDDVPGIEVMLVRPRGVRPTRRALAFETVCGRLYGAGS</sequence>
<organism evidence="6 7">
    <name type="scientific">Arthrobacter caoxuetaonis</name>
    <dbReference type="NCBI Taxonomy" id="2886935"/>
    <lineage>
        <taxon>Bacteria</taxon>
        <taxon>Bacillati</taxon>
        <taxon>Actinomycetota</taxon>
        <taxon>Actinomycetes</taxon>
        <taxon>Micrococcales</taxon>
        <taxon>Micrococcaceae</taxon>
        <taxon>Arthrobacter</taxon>
    </lineage>
</organism>
<dbReference type="PROSITE" id="PS50931">
    <property type="entry name" value="HTH_LYSR"/>
    <property type="match status" value="1"/>
</dbReference>
<dbReference type="Gene3D" id="1.10.10.10">
    <property type="entry name" value="Winged helix-like DNA-binding domain superfamily/Winged helix DNA-binding domain"/>
    <property type="match status" value="1"/>
</dbReference>
<dbReference type="GO" id="GO:0003677">
    <property type="term" value="F:DNA binding"/>
    <property type="evidence" value="ECO:0007669"/>
    <property type="project" value="UniProtKB-KW"/>
</dbReference>
<dbReference type="CDD" id="cd08412">
    <property type="entry name" value="PBP2_PAO1_like"/>
    <property type="match status" value="1"/>
</dbReference>
<dbReference type="GO" id="GO:0003700">
    <property type="term" value="F:DNA-binding transcription factor activity"/>
    <property type="evidence" value="ECO:0007669"/>
    <property type="project" value="InterPro"/>
</dbReference>
<keyword evidence="4" id="KW-0804">Transcription</keyword>
<name>A0A9X1MDU0_9MICC</name>
<dbReference type="Gene3D" id="3.40.190.10">
    <property type="entry name" value="Periplasmic binding protein-like II"/>
    <property type="match status" value="2"/>
</dbReference>
<gene>
    <name evidence="6" type="ORF">LJ757_06655</name>
</gene>
<dbReference type="Pfam" id="PF03466">
    <property type="entry name" value="LysR_substrate"/>
    <property type="match status" value="1"/>
</dbReference>
<dbReference type="Proteomes" id="UP001139158">
    <property type="component" value="Unassembled WGS sequence"/>
</dbReference>
<evidence type="ECO:0000256" key="2">
    <source>
        <dbReference type="ARBA" id="ARBA00023015"/>
    </source>
</evidence>
<reference evidence="6" key="1">
    <citation type="submission" date="2021-10" db="EMBL/GenBank/DDBJ databases">
        <title>Novel species in genus Arthrobacter.</title>
        <authorList>
            <person name="Liu Y."/>
        </authorList>
    </citation>
    <scope>NUCLEOTIDE SEQUENCE</scope>
    <source>
        <strain evidence="6">Zg-Y453</strain>
    </source>
</reference>
<dbReference type="PANTHER" id="PTHR30346">
    <property type="entry name" value="TRANSCRIPTIONAL DUAL REGULATOR HCAR-RELATED"/>
    <property type="match status" value="1"/>
</dbReference>
<evidence type="ECO:0000313" key="7">
    <source>
        <dbReference type="Proteomes" id="UP001139158"/>
    </source>
</evidence>
<dbReference type="SUPFAM" id="SSF46785">
    <property type="entry name" value="Winged helix' DNA-binding domain"/>
    <property type="match status" value="1"/>
</dbReference>
<keyword evidence="7" id="KW-1185">Reference proteome</keyword>
<dbReference type="InterPro" id="IPR005119">
    <property type="entry name" value="LysR_subst-bd"/>
</dbReference>
<dbReference type="PRINTS" id="PR00039">
    <property type="entry name" value="HTHLYSR"/>
</dbReference>
<dbReference type="Pfam" id="PF00126">
    <property type="entry name" value="HTH_1"/>
    <property type="match status" value="1"/>
</dbReference>
<evidence type="ECO:0000256" key="3">
    <source>
        <dbReference type="ARBA" id="ARBA00023125"/>
    </source>
</evidence>
<dbReference type="EMBL" id="JAJFZV010000005">
    <property type="protein sequence ID" value="MCC3297485.1"/>
    <property type="molecule type" value="Genomic_DNA"/>
</dbReference>
<evidence type="ECO:0000313" key="6">
    <source>
        <dbReference type="EMBL" id="MCC3297485.1"/>
    </source>
</evidence>
<protein>
    <submittedName>
        <fullName evidence="6">LysR family transcriptional regulator</fullName>
    </submittedName>
</protein>
<accession>A0A9X1MDU0</accession>
<keyword evidence="2" id="KW-0805">Transcription regulation</keyword>
<comment type="similarity">
    <text evidence="1">Belongs to the LysR transcriptional regulatory family.</text>
</comment>
<evidence type="ECO:0000256" key="1">
    <source>
        <dbReference type="ARBA" id="ARBA00009437"/>
    </source>
</evidence>
<comment type="caution">
    <text evidence="6">The sequence shown here is derived from an EMBL/GenBank/DDBJ whole genome shotgun (WGS) entry which is preliminary data.</text>
</comment>
<keyword evidence="3" id="KW-0238">DNA-binding</keyword>
<dbReference type="GO" id="GO:0032993">
    <property type="term" value="C:protein-DNA complex"/>
    <property type="evidence" value="ECO:0007669"/>
    <property type="project" value="TreeGrafter"/>
</dbReference>
<dbReference type="InterPro" id="IPR036390">
    <property type="entry name" value="WH_DNA-bd_sf"/>
</dbReference>
<proteinExistence type="inferred from homology"/>
<dbReference type="RefSeq" id="WP_227895373.1">
    <property type="nucleotide sequence ID" value="NZ_CP099466.1"/>
</dbReference>
<evidence type="ECO:0000256" key="4">
    <source>
        <dbReference type="ARBA" id="ARBA00023163"/>
    </source>
</evidence>
<dbReference type="InterPro" id="IPR036388">
    <property type="entry name" value="WH-like_DNA-bd_sf"/>
</dbReference>
<dbReference type="FunFam" id="1.10.10.10:FF:000001">
    <property type="entry name" value="LysR family transcriptional regulator"/>
    <property type="match status" value="1"/>
</dbReference>
<dbReference type="SUPFAM" id="SSF53850">
    <property type="entry name" value="Periplasmic binding protein-like II"/>
    <property type="match status" value="1"/>
</dbReference>
<dbReference type="PANTHER" id="PTHR30346:SF0">
    <property type="entry name" value="HCA OPERON TRANSCRIPTIONAL ACTIVATOR HCAR"/>
    <property type="match status" value="1"/>
</dbReference>